<dbReference type="EMBL" id="JANCPR020000015">
    <property type="protein sequence ID" value="MDJ1133669.1"/>
    <property type="molecule type" value="Genomic_DNA"/>
</dbReference>
<proteinExistence type="predicted"/>
<evidence type="ECO:0000313" key="5">
    <source>
        <dbReference type="Proteomes" id="UP001214441"/>
    </source>
</evidence>
<dbReference type="RefSeq" id="WP_274045324.1">
    <property type="nucleotide sequence ID" value="NZ_JANCPR020000015.1"/>
</dbReference>
<dbReference type="CDD" id="cd06170">
    <property type="entry name" value="LuxR_C_like"/>
    <property type="match status" value="1"/>
</dbReference>
<dbReference type="PROSITE" id="PS00622">
    <property type="entry name" value="HTH_LUXR_1"/>
    <property type="match status" value="1"/>
</dbReference>
<dbReference type="InterPro" id="IPR041664">
    <property type="entry name" value="AAA_16"/>
</dbReference>
<dbReference type="Pfam" id="PF13191">
    <property type="entry name" value="AAA_16"/>
    <property type="match status" value="1"/>
</dbReference>
<sequence length="915" mass="97739">MRLVGLDRELRRLNGLLHTCSDGEGGGAAVIGGAMGCGKTELLTALKDQAADQGWRILDAVGSWPERRSPGSVLKQLLCSADALPGAAELLDTVRGACGRVTEERSDGTWTLDAAATDALHQLRAEVVRAAGDVPVLLCVDDVQFADSLSLHWLRRLIRQLRQARIVLVLTECPLWRPAHPELHAELLRQPHHLALTLGTLSPEGVAELLADHLGSTADEGFTERCHQLSGGNPLLIRALLVDSSHLSGQAAPVVGDTFGDMLLSCLHRGRPELLRLTRVLAAVDGDIHAPELLARLAGQEHVAVVRGTRALGAAGFLDGTRLRHPLAAQAVLEGLSVAERSAMHREAALMCYEEGVAVTRTARHLRHCAAEGGALPWAVPVLQEAAERHLNADQVAEAHSCLEAALRFSADDGERVGLRALLTSTAWMLNPSISTPHLGELAIALSDGRLPVRHTLTLAKYLLWHGRFGEAVRAIAQMDEGDGPADPEHAAEVRATWELLSVTYPVVLAPTRKGPAHGDPRTRAALALSQVLAHGPSEGAVAEAEAAMRAMRLNKHNQEWLICAVAALSFADRTEAAARWCDHWLEEARCRQVPLWTAEFASLRAGIALRRGALARARTLAEAALAQVPADSWGVCIGGPLANLIQAATDSGDLAAAAEYLAQPVPDGMFSSRFGLPYLHARGAYHMATGRPYAALDDFTRCGELMTNWGFDQPTLLPWRSSAARAHLALSDVRSARELAREQAELAGEGLSRARGISLRTCAAAGGPGERTGLLEEAAENLRFCGDRFQLAGALGELGHAYALEKRPARARAVQEEAEGLRRACEAVAPAAGHPGAAPDPARTRAGTALDRLSGAERRVVALAAHGRTNKEIAGALTVTVSTVEQHLTNAFRKLGIRSRRELPKKNFLEAATS</sequence>
<gene>
    <name evidence="4" type="ORF">NMN56_017190</name>
</gene>
<keyword evidence="1" id="KW-0547">Nucleotide-binding</keyword>
<dbReference type="InterPro" id="IPR036388">
    <property type="entry name" value="WH-like_DNA-bd_sf"/>
</dbReference>
<evidence type="ECO:0000256" key="1">
    <source>
        <dbReference type="ARBA" id="ARBA00022741"/>
    </source>
</evidence>
<dbReference type="PRINTS" id="PR00038">
    <property type="entry name" value="HTHLUXR"/>
</dbReference>
<dbReference type="InterPro" id="IPR027417">
    <property type="entry name" value="P-loop_NTPase"/>
</dbReference>
<dbReference type="SUPFAM" id="SSF48452">
    <property type="entry name" value="TPR-like"/>
    <property type="match status" value="1"/>
</dbReference>
<protein>
    <submittedName>
        <fullName evidence="4">AAA family ATPase</fullName>
    </submittedName>
</protein>
<evidence type="ECO:0000259" key="3">
    <source>
        <dbReference type="PROSITE" id="PS50043"/>
    </source>
</evidence>
<comment type="caution">
    <text evidence="4">The sequence shown here is derived from an EMBL/GenBank/DDBJ whole genome shotgun (WGS) entry which is preliminary data.</text>
</comment>
<name>A0ABT6ZX66_9ACTN</name>
<dbReference type="PROSITE" id="PS50043">
    <property type="entry name" value="HTH_LUXR_2"/>
    <property type="match status" value="1"/>
</dbReference>
<dbReference type="Gene3D" id="1.25.40.10">
    <property type="entry name" value="Tetratricopeptide repeat domain"/>
    <property type="match status" value="1"/>
</dbReference>
<dbReference type="InterPro" id="IPR000792">
    <property type="entry name" value="Tscrpt_reg_LuxR_C"/>
</dbReference>
<feature type="domain" description="HTH luxR-type" evidence="3">
    <location>
        <begin position="847"/>
        <end position="915"/>
    </location>
</feature>
<evidence type="ECO:0000256" key="2">
    <source>
        <dbReference type="ARBA" id="ARBA00022840"/>
    </source>
</evidence>
<dbReference type="PANTHER" id="PTHR16305">
    <property type="entry name" value="TESTICULAR SOLUBLE ADENYLYL CYCLASE"/>
    <property type="match status" value="1"/>
</dbReference>
<dbReference type="Proteomes" id="UP001214441">
    <property type="component" value="Unassembled WGS sequence"/>
</dbReference>
<dbReference type="SUPFAM" id="SSF46894">
    <property type="entry name" value="C-terminal effector domain of the bipartite response regulators"/>
    <property type="match status" value="1"/>
</dbReference>
<dbReference type="SUPFAM" id="SSF52540">
    <property type="entry name" value="P-loop containing nucleoside triphosphate hydrolases"/>
    <property type="match status" value="1"/>
</dbReference>
<dbReference type="PANTHER" id="PTHR16305:SF35">
    <property type="entry name" value="TRANSCRIPTIONAL ACTIVATOR DOMAIN"/>
    <property type="match status" value="1"/>
</dbReference>
<organism evidence="4 5">
    <name type="scientific">Streptomyces iconiensis</name>
    <dbReference type="NCBI Taxonomy" id="1384038"/>
    <lineage>
        <taxon>Bacteria</taxon>
        <taxon>Bacillati</taxon>
        <taxon>Actinomycetota</taxon>
        <taxon>Actinomycetes</taxon>
        <taxon>Kitasatosporales</taxon>
        <taxon>Streptomycetaceae</taxon>
        <taxon>Streptomyces</taxon>
    </lineage>
</organism>
<dbReference type="Pfam" id="PF00196">
    <property type="entry name" value="GerE"/>
    <property type="match status" value="1"/>
</dbReference>
<accession>A0ABT6ZX66</accession>
<dbReference type="SMART" id="SM00421">
    <property type="entry name" value="HTH_LUXR"/>
    <property type="match status" value="1"/>
</dbReference>
<keyword evidence="2" id="KW-0067">ATP-binding</keyword>
<keyword evidence="5" id="KW-1185">Reference proteome</keyword>
<dbReference type="InterPro" id="IPR011990">
    <property type="entry name" value="TPR-like_helical_dom_sf"/>
</dbReference>
<dbReference type="InterPro" id="IPR016032">
    <property type="entry name" value="Sig_transdc_resp-reg_C-effctor"/>
</dbReference>
<reference evidence="4 5" key="1">
    <citation type="submission" date="2023-05" db="EMBL/GenBank/DDBJ databases">
        <title>Streptantibioticus silvisoli sp. nov., acidotolerant actinomycetes 1 from pine litter.</title>
        <authorList>
            <person name="Swiecimska M."/>
            <person name="Golinska P."/>
            <person name="Sangal V."/>
            <person name="Wachnowicz B."/>
            <person name="Goodfellow M."/>
        </authorList>
    </citation>
    <scope>NUCLEOTIDE SEQUENCE [LARGE SCALE GENOMIC DNA]</scope>
    <source>
        <strain evidence="4 5">DSM 42109</strain>
    </source>
</reference>
<evidence type="ECO:0000313" key="4">
    <source>
        <dbReference type="EMBL" id="MDJ1133669.1"/>
    </source>
</evidence>
<dbReference type="Gene3D" id="1.10.10.10">
    <property type="entry name" value="Winged helix-like DNA-binding domain superfamily/Winged helix DNA-binding domain"/>
    <property type="match status" value="1"/>
</dbReference>